<dbReference type="PANTHER" id="PTHR13743:SF62">
    <property type="entry name" value="NEUROBEACHIN"/>
    <property type="match status" value="1"/>
</dbReference>
<dbReference type="Gene3D" id="1.10.1540.10">
    <property type="entry name" value="BEACH domain"/>
    <property type="match status" value="1"/>
</dbReference>
<dbReference type="SMART" id="SM00320">
    <property type="entry name" value="WD40"/>
    <property type="match status" value="5"/>
</dbReference>
<dbReference type="Pfam" id="PF02138">
    <property type="entry name" value="Beach"/>
    <property type="match status" value="1"/>
</dbReference>
<evidence type="ECO:0000313" key="7">
    <source>
        <dbReference type="Proteomes" id="UP001228049"/>
    </source>
</evidence>
<dbReference type="InterPro" id="IPR000409">
    <property type="entry name" value="BEACH_dom"/>
</dbReference>
<dbReference type="InterPro" id="IPR015943">
    <property type="entry name" value="WD40/YVTN_repeat-like_dom_sf"/>
</dbReference>
<evidence type="ECO:0000313" key="6">
    <source>
        <dbReference type="EMBL" id="KAK1900308.1"/>
    </source>
</evidence>
<evidence type="ECO:0000256" key="3">
    <source>
        <dbReference type="SAM" id="SignalP"/>
    </source>
</evidence>
<dbReference type="GO" id="GO:0019901">
    <property type="term" value="F:protein kinase binding"/>
    <property type="evidence" value="ECO:0007669"/>
    <property type="project" value="TreeGrafter"/>
</dbReference>
<dbReference type="Gene3D" id="2.130.10.10">
    <property type="entry name" value="YVTN repeat-like/Quinoprotein amine dehydrogenase"/>
    <property type="match status" value="1"/>
</dbReference>
<dbReference type="EMBL" id="JASDAP010000007">
    <property type="protein sequence ID" value="KAK1900308.1"/>
    <property type="molecule type" value="Genomic_DNA"/>
</dbReference>
<organism evidence="6 7">
    <name type="scientific">Dissostichus eleginoides</name>
    <name type="common">Patagonian toothfish</name>
    <name type="synonym">Dissostichus amissus</name>
    <dbReference type="NCBI Taxonomy" id="100907"/>
    <lineage>
        <taxon>Eukaryota</taxon>
        <taxon>Metazoa</taxon>
        <taxon>Chordata</taxon>
        <taxon>Craniata</taxon>
        <taxon>Vertebrata</taxon>
        <taxon>Euteleostomi</taxon>
        <taxon>Actinopterygii</taxon>
        <taxon>Neopterygii</taxon>
        <taxon>Teleostei</taxon>
        <taxon>Neoteleostei</taxon>
        <taxon>Acanthomorphata</taxon>
        <taxon>Eupercaria</taxon>
        <taxon>Perciformes</taxon>
        <taxon>Notothenioidei</taxon>
        <taxon>Nototheniidae</taxon>
        <taxon>Dissostichus</taxon>
    </lineage>
</organism>
<feature type="domain" description="BEACH-type PH" evidence="5">
    <location>
        <begin position="30"/>
        <end position="127"/>
    </location>
</feature>
<keyword evidence="1" id="KW-0853">WD repeat</keyword>
<evidence type="ECO:0000256" key="2">
    <source>
        <dbReference type="ARBA" id="ARBA00022737"/>
    </source>
</evidence>
<dbReference type="Pfam" id="PF14844">
    <property type="entry name" value="PH_BEACH"/>
    <property type="match status" value="1"/>
</dbReference>
<dbReference type="SUPFAM" id="SSF50978">
    <property type="entry name" value="WD40 repeat-like"/>
    <property type="match status" value="1"/>
</dbReference>
<name>A0AAD9CFV3_DISEL</name>
<dbReference type="Proteomes" id="UP001228049">
    <property type="component" value="Unassembled WGS sequence"/>
</dbReference>
<sequence length="832" mass="94164">MAIMLWRCISLQLAAHAPVALNEPAWRDLCGNKRLRLSAIPDPFTRPLTAPPALSVTDQEQSAGPFLVLAYTEGLHGKWMFSEIRAVFSRRYLLQNTAMEVFMANRTSVMFNFPDQATVKKVVYSLPRVGVGTSYGLPQARRISMATPRQLFKSSNMTQRWQRREISNFEYLMFLNTITGRTYNDLNQYPVFPWVLTNYDSEELDLTLPGNFRDLSKPIGALNPKRAAFYADHYETWEDDQAPPCHYNSHYSTAASTLHWLVRIEPFTTFLFGTNNDKFDHPDRTFSAIARSWRNCQRDTSDVKELIPEFYYLPEMFVNSNGYHLGMREDRTMVYDVDLPAWAKKPEDLVRINRMALESEFVSCQLHQWIDLIFGYKQRGPEAVRALNVFHYLTYENSVKLDSITDPLLREAEGILALFSPPTVTLRDDSTVAALSLPLPPSLPQATEAQLQSIGQTPSQLLIEPHPPRSSAMHLSPLMFKDQMQQDVIMVLKFPSNSPVTFTVTCSRVFAVNRWHNTVGLRGAPGYSLEQAHHLPIEMDSLVANNTGSNKRQITDLVDQSIQITTHCFVVTADNRYILVCGFWDKSFRVYSSETGKLTQIVFGHWDVVTCLARSESYIGGDCYIVSGSRDATLLLWYWSGRHHIIGDNPNNSDYPAPRAVLTGHDQEVVCVAVCAELGLVISGAKEGPCLVHTITGDLLRALEGPEYYQCPRLISVSSEGHCIIYYERGRFCNFSINGKLLAQMEVNDSTRAILLSSDGHNLVTGGDNGVVEVWQACDFKQLYVYPGCDAGVRAMDLSHDQRTLITGMASGSIVAFNIDFNRWHYEHQNRY</sequence>
<keyword evidence="3" id="KW-0732">Signal</keyword>
<accession>A0AAD9CFV3</accession>
<dbReference type="InterPro" id="IPR046851">
    <property type="entry name" value="NBCH_WD40"/>
</dbReference>
<dbReference type="PROSITE" id="PS50197">
    <property type="entry name" value="BEACH"/>
    <property type="match status" value="1"/>
</dbReference>
<dbReference type="PROSITE" id="PS51783">
    <property type="entry name" value="PH_BEACH"/>
    <property type="match status" value="1"/>
</dbReference>
<evidence type="ECO:0000259" key="5">
    <source>
        <dbReference type="PROSITE" id="PS51783"/>
    </source>
</evidence>
<dbReference type="FunFam" id="2.130.10.10:FF:000036">
    <property type="entry name" value="Neurobeachin isoform A"/>
    <property type="match status" value="1"/>
</dbReference>
<dbReference type="FunFam" id="1.10.1540.10:FF:000001">
    <property type="entry name" value="neurobeachin isoform X1"/>
    <property type="match status" value="1"/>
</dbReference>
<dbReference type="CDD" id="cd06071">
    <property type="entry name" value="Beach"/>
    <property type="match status" value="1"/>
</dbReference>
<keyword evidence="2" id="KW-0677">Repeat</keyword>
<dbReference type="GO" id="GO:0008104">
    <property type="term" value="P:intracellular protein localization"/>
    <property type="evidence" value="ECO:0007669"/>
    <property type="project" value="TreeGrafter"/>
</dbReference>
<dbReference type="InterPro" id="IPR036372">
    <property type="entry name" value="BEACH_dom_sf"/>
</dbReference>
<dbReference type="SUPFAM" id="SSF81837">
    <property type="entry name" value="BEACH domain"/>
    <property type="match status" value="1"/>
</dbReference>
<dbReference type="InterPro" id="IPR023362">
    <property type="entry name" value="PH-BEACH_dom"/>
</dbReference>
<feature type="domain" description="BEACH" evidence="4">
    <location>
        <begin position="146"/>
        <end position="469"/>
    </location>
</feature>
<dbReference type="AlphaFoldDB" id="A0AAD9CFV3"/>
<proteinExistence type="predicted"/>
<dbReference type="CDD" id="cd01201">
    <property type="entry name" value="PH_BEACH"/>
    <property type="match status" value="1"/>
</dbReference>
<protein>
    <submittedName>
        <fullName evidence="6">Neurobeachin</fullName>
    </submittedName>
</protein>
<keyword evidence="7" id="KW-1185">Reference proteome</keyword>
<dbReference type="PANTHER" id="PTHR13743">
    <property type="entry name" value="BEIGE/BEACH-RELATED"/>
    <property type="match status" value="1"/>
</dbReference>
<feature type="chain" id="PRO_5042207483" evidence="3">
    <location>
        <begin position="17"/>
        <end position="832"/>
    </location>
</feature>
<dbReference type="InterPro" id="IPR036322">
    <property type="entry name" value="WD40_repeat_dom_sf"/>
</dbReference>
<gene>
    <name evidence="6" type="ORF">KUDE01_001095</name>
</gene>
<dbReference type="GO" id="GO:0016020">
    <property type="term" value="C:membrane"/>
    <property type="evidence" value="ECO:0007669"/>
    <property type="project" value="TreeGrafter"/>
</dbReference>
<feature type="signal peptide" evidence="3">
    <location>
        <begin position="1"/>
        <end position="16"/>
    </location>
</feature>
<dbReference type="InterPro" id="IPR050865">
    <property type="entry name" value="BEACH_Domain"/>
</dbReference>
<dbReference type="Pfam" id="PF20426">
    <property type="entry name" value="NBCH_WD40"/>
    <property type="match status" value="1"/>
</dbReference>
<comment type="caution">
    <text evidence="6">The sequence shown here is derived from an EMBL/GenBank/DDBJ whole genome shotgun (WGS) entry which is preliminary data.</text>
</comment>
<reference evidence="6" key="1">
    <citation type="submission" date="2023-04" db="EMBL/GenBank/DDBJ databases">
        <title>Chromosome-level genome of Chaenocephalus aceratus.</title>
        <authorList>
            <person name="Park H."/>
        </authorList>
    </citation>
    <scope>NUCLEOTIDE SEQUENCE</scope>
    <source>
        <strain evidence="6">DE</strain>
        <tissue evidence="6">Muscle</tissue>
    </source>
</reference>
<dbReference type="InterPro" id="IPR011993">
    <property type="entry name" value="PH-like_dom_sf"/>
</dbReference>
<dbReference type="GO" id="GO:0005829">
    <property type="term" value="C:cytosol"/>
    <property type="evidence" value="ECO:0007669"/>
    <property type="project" value="TreeGrafter"/>
</dbReference>
<dbReference type="SMART" id="SM01026">
    <property type="entry name" value="Beach"/>
    <property type="match status" value="1"/>
</dbReference>
<dbReference type="SUPFAM" id="SSF50729">
    <property type="entry name" value="PH domain-like"/>
    <property type="match status" value="1"/>
</dbReference>
<evidence type="ECO:0000256" key="1">
    <source>
        <dbReference type="ARBA" id="ARBA00022574"/>
    </source>
</evidence>
<dbReference type="InterPro" id="IPR001680">
    <property type="entry name" value="WD40_rpt"/>
</dbReference>
<evidence type="ECO:0000259" key="4">
    <source>
        <dbReference type="PROSITE" id="PS50197"/>
    </source>
</evidence>
<dbReference type="Gene3D" id="2.30.29.30">
    <property type="entry name" value="Pleckstrin-homology domain (PH domain)/Phosphotyrosine-binding domain (PTB)"/>
    <property type="match status" value="1"/>
</dbReference>